<evidence type="ECO:0000313" key="3">
    <source>
        <dbReference type="Proteomes" id="UP000062788"/>
    </source>
</evidence>
<dbReference type="OrthoDB" id="5521505at2"/>
<dbReference type="RefSeq" id="WP_059520290.1">
    <property type="nucleotide sequence ID" value="NZ_LOWA01000056.1"/>
</dbReference>
<dbReference type="InterPro" id="IPR029058">
    <property type="entry name" value="AB_hydrolase_fold"/>
</dbReference>
<dbReference type="Gene3D" id="3.40.50.1820">
    <property type="entry name" value="alpha/beta hydrolase"/>
    <property type="match status" value="1"/>
</dbReference>
<dbReference type="Proteomes" id="UP000062788">
    <property type="component" value="Unassembled WGS sequence"/>
</dbReference>
<dbReference type="PANTHER" id="PTHR43689:SF8">
    <property type="entry name" value="ALPHA_BETA-HYDROLASES SUPERFAMILY PROTEIN"/>
    <property type="match status" value="1"/>
</dbReference>
<proteinExistence type="predicted"/>
<feature type="domain" description="AB hydrolase-1" evidence="1">
    <location>
        <begin position="51"/>
        <end position="244"/>
    </location>
</feature>
<dbReference type="SUPFAM" id="SSF53474">
    <property type="entry name" value="alpha/beta-Hydrolases"/>
    <property type="match status" value="1"/>
</dbReference>
<dbReference type="InterPro" id="IPR000073">
    <property type="entry name" value="AB_hydrolase_1"/>
</dbReference>
<accession>A0A124P812</accession>
<sequence length="261" mass="27187">MTPEQAAILFLTPRREAATDNHPPFDGASGDTTDFEGAALVSWQAGAGPTVLLVHGWEASAGAFKRFVPPLVAAGYRVVAIDLPAHGRSAGSRTSIVDGARAVRQLTEHLGPVHAIVAHSIGCAIAVEAMKAGASANAAVLIAPPARYRDYASAFAMQAGLSTDDAKQMVAHLLALGVDVASVDTPRAVQAFGTRALIVHSEDDRVVPVSQGREIAAAWPGARFVAVNGLGHRRILDADEVIDAAVTFIQAPRNEPRGLES</sequence>
<gene>
    <name evidence="2" type="ORF">WS67_22295</name>
</gene>
<keyword evidence="3" id="KW-1185">Reference proteome</keyword>
<dbReference type="PANTHER" id="PTHR43689">
    <property type="entry name" value="HYDROLASE"/>
    <property type="match status" value="1"/>
</dbReference>
<dbReference type="AlphaFoldDB" id="A0A124P812"/>
<protein>
    <recommendedName>
        <fullName evidence="1">AB hydrolase-1 domain-containing protein</fullName>
    </recommendedName>
</protein>
<name>A0A124P812_9BURK</name>
<dbReference type="Pfam" id="PF12697">
    <property type="entry name" value="Abhydrolase_6"/>
    <property type="match status" value="1"/>
</dbReference>
<evidence type="ECO:0000259" key="1">
    <source>
        <dbReference type="Pfam" id="PF12697"/>
    </source>
</evidence>
<dbReference type="EMBL" id="LOWA01000056">
    <property type="protein sequence ID" value="KVE23932.1"/>
    <property type="molecule type" value="Genomic_DNA"/>
</dbReference>
<reference evidence="2 3" key="1">
    <citation type="submission" date="2015-11" db="EMBL/GenBank/DDBJ databases">
        <title>Expanding the genomic diversity of Burkholderia species for the development of highly accurate diagnostics.</title>
        <authorList>
            <person name="Sahl J."/>
            <person name="Keim P."/>
            <person name="Wagner D."/>
        </authorList>
    </citation>
    <scope>NUCLEOTIDE SEQUENCE [LARGE SCALE GENOMIC DNA]</scope>
    <source>
        <strain evidence="2 3">TSV85</strain>
    </source>
</reference>
<comment type="caution">
    <text evidence="2">The sequence shown here is derived from an EMBL/GenBank/DDBJ whole genome shotgun (WGS) entry which is preliminary data.</text>
</comment>
<evidence type="ECO:0000313" key="2">
    <source>
        <dbReference type="EMBL" id="KVE23932.1"/>
    </source>
</evidence>
<organism evidence="2 3">
    <name type="scientific">Burkholderia singularis</name>
    <dbReference type="NCBI Taxonomy" id="1503053"/>
    <lineage>
        <taxon>Bacteria</taxon>
        <taxon>Pseudomonadati</taxon>
        <taxon>Pseudomonadota</taxon>
        <taxon>Betaproteobacteria</taxon>
        <taxon>Burkholderiales</taxon>
        <taxon>Burkholderiaceae</taxon>
        <taxon>Burkholderia</taxon>
        <taxon>pseudomallei group</taxon>
    </lineage>
</organism>